<feature type="transmembrane region" description="Helical" evidence="1">
    <location>
        <begin position="40"/>
        <end position="65"/>
    </location>
</feature>
<keyword evidence="1" id="KW-0472">Membrane</keyword>
<evidence type="ECO:0000256" key="1">
    <source>
        <dbReference type="SAM" id="Phobius"/>
    </source>
</evidence>
<feature type="domain" description="DUF1468" evidence="2">
    <location>
        <begin position="14"/>
        <end position="142"/>
    </location>
</feature>
<dbReference type="AlphaFoldDB" id="A0A645EGP8"/>
<protein>
    <recommendedName>
        <fullName evidence="2">DUF1468 domain-containing protein</fullName>
    </recommendedName>
</protein>
<dbReference type="InterPro" id="IPR009936">
    <property type="entry name" value="DUF1468"/>
</dbReference>
<comment type="caution">
    <text evidence="3">The sequence shown here is derived from an EMBL/GenBank/DDBJ whole genome shotgun (WGS) entry which is preliminary data.</text>
</comment>
<gene>
    <name evidence="3" type="ORF">SDC9_146966</name>
</gene>
<name>A0A645EGP8_9ZZZZ</name>
<evidence type="ECO:0000259" key="2">
    <source>
        <dbReference type="Pfam" id="PF07331"/>
    </source>
</evidence>
<sequence length="152" mass="16832">MLTKKISSKMVIPVVTAIIAIVFIYLGITKYGFMHEVRGPLPGFFPTIIGFLLLGLSILAFIGSLKEESPGFPIANWYPALGVIAIMLSTLVIGMLPSLAIFVLLWLRWFEKFSWKATLIGFAVIMAIVIGAFVMWLGVPFPKGFIYNLIAY</sequence>
<dbReference type="Pfam" id="PF07331">
    <property type="entry name" value="TctB"/>
    <property type="match status" value="1"/>
</dbReference>
<dbReference type="EMBL" id="VSSQ01045849">
    <property type="protein sequence ID" value="MPM99772.1"/>
    <property type="molecule type" value="Genomic_DNA"/>
</dbReference>
<feature type="transmembrane region" description="Helical" evidence="1">
    <location>
        <begin position="119"/>
        <end position="139"/>
    </location>
</feature>
<organism evidence="3">
    <name type="scientific">bioreactor metagenome</name>
    <dbReference type="NCBI Taxonomy" id="1076179"/>
    <lineage>
        <taxon>unclassified sequences</taxon>
        <taxon>metagenomes</taxon>
        <taxon>ecological metagenomes</taxon>
    </lineage>
</organism>
<evidence type="ECO:0000313" key="3">
    <source>
        <dbReference type="EMBL" id="MPM99772.1"/>
    </source>
</evidence>
<accession>A0A645EGP8</accession>
<feature type="transmembrane region" description="Helical" evidence="1">
    <location>
        <begin position="6"/>
        <end position="28"/>
    </location>
</feature>
<keyword evidence="1" id="KW-1133">Transmembrane helix</keyword>
<proteinExistence type="predicted"/>
<feature type="transmembrane region" description="Helical" evidence="1">
    <location>
        <begin position="77"/>
        <end position="107"/>
    </location>
</feature>
<reference evidence="3" key="1">
    <citation type="submission" date="2019-08" db="EMBL/GenBank/DDBJ databases">
        <authorList>
            <person name="Kucharzyk K."/>
            <person name="Murdoch R.W."/>
            <person name="Higgins S."/>
            <person name="Loffler F."/>
        </authorList>
    </citation>
    <scope>NUCLEOTIDE SEQUENCE</scope>
</reference>
<keyword evidence="1" id="KW-0812">Transmembrane</keyword>